<proteinExistence type="predicted"/>
<sequence>MTRHSFERPIDLPGWSQRSAWGYDDRLESYWAELHRDTDGPAEPEISILADHLMVTITSLSQAIAERAHLARDEAYLALVGRSHTTPRAPEPT</sequence>
<organism evidence="1 2">
    <name type="scientific">Cellulomonas fimi</name>
    <dbReference type="NCBI Taxonomy" id="1708"/>
    <lineage>
        <taxon>Bacteria</taxon>
        <taxon>Bacillati</taxon>
        <taxon>Actinomycetota</taxon>
        <taxon>Actinomycetes</taxon>
        <taxon>Micrococcales</taxon>
        <taxon>Cellulomonadaceae</taxon>
        <taxon>Cellulomonas</taxon>
    </lineage>
</organism>
<keyword evidence="2" id="KW-1185">Reference proteome</keyword>
<gene>
    <name evidence="1" type="ORF">HIR71_02915</name>
</gene>
<name>A0A7Y0LYP6_CELFI</name>
<dbReference type="AlphaFoldDB" id="A0A7Y0LYP6"/>
<evidence type="ECO:0000313" key="2">
    <source>
        <dbReference type="Proteomes" id="UP000562124"/>
    </source>
</evidence>
<dbReference type="RefSeq" id="WP_169323280.1">
    <property type="nucleotide sequence ID" value="NZ_JABCJJ010000003.1"/>
</dbReference>
<dbReference type="EMBL" id="JABCJJ010000003">
    <property type="protein sequence ID" value="NMR19177.1"/>
    <property type="molecule type" value="Genomic_DNA"/>
</dbReference>
<protein>
    <submittedName>
        <fullName evidence="1">Uncharacterized protein</fullName>
    </submittedName>
</protein>
<reference evidence="1 2" key="1">
    <citation type="submission" date="2020-04" db="EMBL/GenBank/DDBJ databases">
        <title>Sequencing and Assembly of C. fimi.</title>
        <authorList>
            <person name="Ramsey A.R."/>
        </authorList>
    </citation>
    <scope>NUCLEOTIDE SEQUENCE [LARGE SCALE GENOMIC DNA]</scope>
    <source>
        <strain evidence="1 2">SB</strain>
    </source>
</reference>
<evidence type="ECO:0000313" key="1">
    <source>
        <dbReference type="EMBL" id="NMR19177.1"/>
    </source>
</evidence>
<accession>A0A7Y0LYP6</accession>
<dbReference type="Proteomes" id="UP000562124">
    <property type="component" value="Unassembled WGS sequence"/>
</dbReference>
<comment type="caution">
    <text evidence="1">The sequence shown here is derived from an EMBL/GenBank/DDBJ whole genome shotgun (WGS) entry which is preliminary data.</text>
</comment>